<evidence type="ECO:0000313" key="2">
    <source>
        <dbReference type="EMBL" id="AEL27371.1"/>
    </source>
</evidence>
<dbReference type="PROSITE" id="PS51257">
    <property type="entry name" value="PROKAR_LIPOPROTEIN"/>
    <property type="match status" value="1"/>
</dbReference>
<name>G0J1H6_CYCMS</name>
<dbReference type="InterPro" id="IPR011042">
    <property type="entry name" value="6-blade_b-propeller_TolB-like"/>
</dbReference>
<keyword evidence="3" id="KW-1185">Reference proteome</keyword>
<dbReference type="PANTHER" id="PTHR19328">
    <property type="entry name" value="HEDGEHOG-INTERACTING PROTEIN"/>
    <property type="match status" value="1"/>
</dbReference>
<gene>
    <name evidence="2" type="ordered locus">Cycma_3658</name>
</gene>
<proteinExistence type="predicted"/>
<dbReference type="HOGENOM" id="CLU_024435_3_1_10"/>
<dbReference type="RefSeq" id="WP_014021657.1">
    <property type="nucleotide sequence ID" value="NC_015914.1"/>
</dbReference>
<accession>G0J1H6</accession>
<evidence type="ECO:0000313" key="3">
    <source>
        <dbReference type="Proteomes" id="UP000001635"/>
    </source>
</evidence>
<dbReference type="STRING" id="880070.Cycma_3658"/>
<dbReference type="SUPFAM" id="SSF50952">
    <property type="entry name" value="Soluble quinoprotein glucose dehydrogenase"/>
    <property type="match status" value="1"/>
</dbReference>
<dbReference type="EMBL" id="CP002955">
    <property type="protein sequence ID" value="AEL27371.1"/>
    <property type="molecule type" value="Genomic_DNA"/>
</dbReference>
<dbReference type="AlphaFoldDB" id="G0J1H6"/>
<dbReference type="OrthoDB" id="9811395at2"/>
<dbReference type="Pfam" id="PF22807">
    <property type="entry name" value="TrAA12"/>
    <property type="match status" value="1"/>
</dbReference>
<sequence>MNYSKIKFLSVALVCGGLLYGCGSSSESETETDTPYLTADEDQGGLDLPSGFQSYVIAEDLGRARHLAVRENGDIYVNLREANEQGGIAALRDTDGDGRADEIKYFGDFGGTGMAFYNGNLYASNDSTVFRFSFTGDSLIPDNAASPDTIVSGLPVQTSHAAKSFTFDDEGFLYVNIGAPSNACQEQDRSKGSPAMDPCPLLERHAGVWRFDAEKTGQTQLEDGYRYSTGIRNAVALEFNPFDGHVYAVQHGRDMLNGLFPDMYTTEESVEQPAEEMFRLSDGANFGWPYCYYDGKQNIRLTAPEYGGDKQSSDRCEGTVAPVATFAAHMAPNDLLFYTGDQFPERYKGAALIAFHGSWNRAPLGQKGYKVSMVPFQNGSPSGEEQNFADGFAGVEEIEAPSDAKHRPTGLAMAPDGTVIISDSVTGKIWRVFYKEDNTLALK</sequence>
<dbReference type="eggNOG" id="COG2133">
    <property type="taxonomic scope" value="Bacteria"/>
</dbReference>
<organism evidence="2 3">
    <name type="scientific">Cyclobacterium marinum (strain ATCC 25205 / DSM 745 / LMG 13164 / NCIMB 1802)</name>
    <name type="common">Flectobacillus marinus</name>
    <dbReference type="NCBI Taxonomy" id="880070"/>
    <lineage>
        <taxon>Bacteria</taxon>
        <taxon>Pseudomonadati</taxon>
        <taxon>Bacteroidota</taxon>
        <taxon>Cytophagia</taxon>
        <taxon>Cytophagales</taxon>
        <taxon>Cyclobacteriaceae</taxon>
        <taxon>Cyclobacterium</taxon>
    </lineage>
</organism>
<dbReference type="Proteomes" id="UP000001635">
    <property type="component" value="Chromosome"/>
</dbReference>
<feature type="domain" description="Pyrroloquinoline quinone-dependent pyranose dehydrogenase beta-propeller" evidence="1">
    <location>
        <begin position="48"/>
        <end position="432"/>
    </location>
</feature>
<dbReference type="InterPro" id="IPR011041">
    <property type="entry name" value="Quinoprot_gluc/sorb_DH_b-prop"/>
</dbReference>
<dbReference type="Gene3D" id="2.120.10.30">
    <property type="entry name" value="TolB, C-terminal domain"/>
    <property type="match status" value="1"/>
</dbReference>
<dbReference type="PANTHER" id="PTHR19328:SF53">
    <property type="entry name" value="MEMBRANE PROTEIN"/>
    <property type="match status" value="1"/>
</dbReference>
<evidence type="ECO:0000259" key="1">
    <source>
        <dbReference type="Pfam" id="PF22807"/>
    </source>
</evidence>
<dbReference type="KEGG" id="cmr:Cycma_3658"/>
<reference evidence="3" key="1">
    <citation type="submission" date="2011-07" db="EMBL/GenBank/DDBJ databases">
        <title>The complete genome of Cyclobacterium marinum DSM 745.</title>
        <authorList>
            <person name="Lucas S."/>
            <person name="Han J."/>
            <person name="Lapidus A."/>
            <person name="Bruce D."/>
            <person name="Goodwin L."/>
            <person name="Pitluck S."/>
            <person name="Peters L."/>
            <person name="Kyrpides N."/>
            <person name="Mavromatis K."/>
            <person name="Ivanova N."/>
            <person name="Ovchinnikova G."/>
            <person name="Chertkov O."/>
            <person name="Detter J.C."/>
            <person name="Tapia R."/>
            <person name="Han C."/>
            <person name="Land M."/>
            <person name="Hauser L."/>
            <person name="Markowitz V."/>
            <person name="Cheng J.-F."/>
            <person name="Hugenholtz P."/>
            <person name="Woyke T."/>
            <person name="Wu D."/>
            <person name="Tindall B."/>
            <person name="Schuetze A."/>
            <person name="Brambilla E."/>
            <person name="Klenk H.-P."/>
            <person name="Eisen J.A."/>
        </authorList>
    </citation>
    <scope>NUCLEOTIDE SEQUENCE [LARGE SCALE GENOMIC DNA]</scope>
    <source>
        <strain evidence="3">ATCC 25205 / DSM 745 / LMG 13164 / NCIMB 1802</strain>
    </source>
</reference>
<dbReference type="InterPro" id="IPR054539">
    <property type="entry name" value="Beta-prop_PDH"/>
</dbReference>
<protein>
    <submittedName>
        <fullName evidence="2">L-sorbosone dehydrogenase</fullName>
    </submittedName>
</protein>